<keyword evidence="9 15" id="KW-0479">Metal-binding</keyword>
<evidence type="ECO:0000313" key="17">
    <source>
        <dbReference type="EMBL" id="EYU45997.1"/>
    </source>
</evidence>
<evidence type="ECO:0000256" key="13">
    <source>
        <dbReference type="ARBA" id="ARBA00022833"/>
    </source>
</evidence>
<dbReference type="EMBL" id="KI630171">
    <property type="protein sequence ID" value="EYU45997.1"/>
    <property type="molecule type" value="Genomic_DNA"/>
</dbReference>
<dbReference type="InterPro" id="IPR054476">
    <property type="entry name" value="Ltn1_N"/>
</dbReference>
<comment type="catalytic activity">
    <reaction evidence="1 15">
        <text>S-ubiquitinyl-[E2 ubiquitin-conjugating enzyme]-L-cysteine + [acceptor protein]-L-lysine = [E2 ubiquitin-conjugating enzyme]-L-cysteine + N(6)-ubiquitinyl-[acceptor protein]-L-lysine.</text>
        <dbReference type="EC" id="2.3.2.27"/>
    </reaction>
</comment>
<dbReference type="EC" id="2.3.2.27" evidence="5 15"/>
<evidence type="ECO:0000256" key="6">
    <source>
        <dbReference type="ARBA" id="ARBA00017157"/>
    </source>
</evidence>
<evidence type="ECO:0000256" key="4">
    <source>
        <dbReference type="ARBA" id="ARBA00007997"/>
    </source>
</evidence>
<feature type="domain" description="RING-type" evidence="16">
    <location>
        <begin position="1709"/>
        <end position="1756"/>
    </location>
</feature>
<dbReference type="InterPro" id="IPR039795">
    <property type="entry name" value="LTN1/Rkr1"/>
</dbReference>
<dbReference type="SMART" id="SM00744">
    <property type="entry name" value="RINGv"/>
    <property type="match status" value="1"/>
</dbReference>
<evidence type="ECO:0000256" key="11">
    <source>
        <dbReference type="ARBA" id="ARBA00022771"/>
    </source>
</evidence>
<name>A0A022RZP9_ERYGU</name>
<dbReference type="InterPro" id="IPR011989">
    <property type="entry name" value="ARM-like"/>
</dbReference>
<dbReference type="Gene3D" id="3.30.40.10">
    <property type="entry name" value="Zinc/RING finger domain, C3HC4 (zinc finger)"/>
    <property type="match status" value="1"/>
</dbReference>
<comment type="pathway">
    <text evidence="3 15">Protein modification; protein ubiquitination.</text>
</comment>
<dbReference type="eggNOG" id="KOG0803">
    <property type="taxonomic scope" value="Eukaryota"/>
</dbReference>
<evidence type="ECO:0000256" key="14">
    <source>
        <dbReference type="PROSITE-ProRule" id="PRU00175"/>
    </source>
</evidence>
<evidence type="ECO:0000256" key="1">
    <source>
        <dbReference type="ARBA" id="ARBA00000900"/>
    </source>
</evidence>
<protein>
    <recommendedName>
        <fullName evidence="6 15">E3 ubiquitin-protein ligase listerin</fullName>
        <ecNumber evidence="5 15">2.3.2.27</ecNumber>
    </recommendedName>
    <alternativeName>
        <fullName evidence="15">RING-type E3 ubiquitin transferase listerin</fullName>
    </alternativeName>
</protein>
<dbReference type="Pfam" id="PF22999">
    <property type="entry name" value="LTN1_E3_ligase_6th"/>
    <property type="match status" value="1"/>
</dbReference>
<reference evidence="17 18" key="1">
    <citation type="journal article" date="2013" name="Proc. Natl. Acad. Sci. U.S.A.">
        <title>Fine-scale variation in meiotic recombination in Mimulus inferred from population shotgun sequencing.</title>
        <authorList>
            <person name="Hellsten U."/>
            <person name="Wright K.M."/>
            <person name="Jenkins J."/>
            <person name="Shu S."/>
            <person name="Yuan Y."/>
            <person name="Wessler S.R."/>
            <person name="Schmutz J."/>
            <person name="Willis J.H."/>
            <person name="Rokhsar D.S."/>
        </authorList>
    </citation>
    <scope>NUCLEOTIDE SEQUENCE [LARGE SCALE GENOMIC DNA]</scope>
    <source>
        <strain evidence="18">cv. DUN x IM62</strain>
    </source>
</reference>
<gene>
    <name evidence="17" type="ORF">MIMGU_mgv1a000110mg</name>
</gene>
<keyword evidence="8 15" id="KW-0808">Transferase</keyword>
<dbReference type="InterPro" id="IPR039804">
    <property type="entry name" value="RING-CH-C4HC3_LTN1"/>
</dbReference>
<dbReference type="STRING" id="4155.A0A022RZP9"/>
<dbReference type="SMART" id="SM00184">
    <property type="entry name" value="RING"/>
    <property type="match status" value="1"/>
</dbReference>
<evidence type="ECO:0000256" key="8">
    <source>
        <dbReference type="ARBA" id="ARBA00022679"/>
    </source>
</evidence>
<dbReference type="Proteomes" id="UP000030748">
    <property type="component" value="Unassembled WGS sequence"/>
</dbReference>
<dbReference type="CDD" id="cd16491">
    <property type="entry name" value="RING-CH-C4HC3_LTN1"/>
    <property type="match status" value="1"/>
</dbReference>
<keyword evidence="12 15" id="KW-0833">Ubl conjugation pathway</keyword>
<evidence type="ECO:0000256" key="9">
    <source>
        <dbReference type="ARBA" id="ARBA00022723"/>
    </source>
</evidence>
<dbReference type="InterPro" id="IPR054477">
    <property type="entry name" value="LTN1_E3_ligase_6th"/>
</dbReference>
<comment type="similarity">
    <text evidence="4 15">Belongs to the LTN1 family.</text>
</comment>
<comment type="subcellular location">
    <subcellularLocation>
        <location evidence="2">Cytoplasm</location>
        <location evidence="2">Cytosol</location>
    </subcellularLocation>
</comment>
<evidence type="ECO:0000256" key="12">
    <source>
        <dbReference type="ARBA" id="ARBA00022786"/>
    </source>
</evidence>
<dbReference type="FunFam" id="3.30.40.10:FF:000038">
    <property type="entry name" value="E3 ubiquitin-protein ligase listerin"/>
    <property type="match status" value="1"/>
</dbReference>
<dbReference type="InterPro" id="IPR054478">
    <property type="entry name" value="LTN1_UBC"/>
</dbReference>
<keyword evidence="18" id="KW-1185">Reference proteome</keyword>
<evidence type="ECO:0000256" key="15">
    <source>
        <dbReference type="RuleBase" id="RU367090"/>
    </source>
</evidence>
<dbReference type="GO" id="GO:1990116">
    <property type="term" value="P:ribosome-associated ubiquitin-dependent protein catabolic process"/>
    <property type="evidence" value="ECO:0000318"/>
    <property type="project" value="GO_Central"/>
</dbReference>
<comment type="subunit">
    <text evidence="15">Component of the ribosome quality control complex (RQC).</text>
</comment>
<dbReference type="GO" id="GO:0072344">
    <property type="term" value="P:rescue of stalled ribosome"/>
    <property type="evidence" value="ECO:0000318"/>
    <property type="project" value="GO_Central"/>
</dbReference>
<evidence type="ECO:0000256" key="7">
    <source>
        <dbReference type="ARBA" id="ARBA00022490"/>
    </source>
</evidence>
<accession>A0A022RZP9</accession>
<sequence length="1759" mass="197430">MDYNREVRRATHETMTNLVSAVGRDLAPHLKPLIGPWWFSQFDSVSEVSQAAKRSFQAAFPAQERRVDALMLYSSEIFTYIEDNLKLTPQSLSDKATASDELEEMHQQVLSSSLLALAALLDVFLYSHSEKPGPENVTGELKHAVKARTIAVSSAEKLCSSHKYFQDFLKSQSPAIRSAAYSVVKSCIKNIPNAISEGDMKMLAGTILGSFQEKNPACHSSMWETVLLFSRTFPDSWTTVNVQKTVISRLWNFLKNGCFGSQKVSYPALVLFLEIVPSKSITGDKFFLDFFRSLWEGRHMSFSSNTDRHAFFVAVEECFIWAVRNASRYCVGAEAIYLFQHTLVDEVLLGFLWPEYLLAASSKNQDSAFSSSILDQSKNGIQSNHKEPREALNSKHSIDYEESLGKCIVKILSAIQRLDNNLFLVFSSKFQADILDIFHQTEYSSQNVRWVVKFILLLDKHAVRNGEIWPLLDLIGPTLQKSFAVIGTLDSPDAVTVIVTAVSVFGPRQITQQIMCIGLGAEEFLKSFIETIIPWSLKRFSPSTAARLDLLLALLDDECFSKQWDAVIRYLVIQEKVSFDPGTMDRNYISVLAILMEKVKERTKKSVHQSDQCEDWHHELLDLVAVYVVQAFPQFGDSDARFICAVLGGGTIDDKISFISRKTVILIFEEVLTRLMTFMKDSTFSWVQDVCSLLYSGSKYSDWKLEPSNNLLEMAHFVLDILNGSLFCLNTIEAERELVQGILAAIFIIDWEFSCINVSEDKLNKEHIGETGSRLAFCEAVHAFRCKIRDQFLRGFGVNNRKSLGTTLVQSIKCITFVDNRFESDNFVSLCGQWTLDVFEIFCQDQVEEQQLLEQFLSKNDSWPLWVISDGIGARLRTDNVSLSLHAPSNTKFIALVDKLISKIGFDRVVAGLISEASPSSTKDSPTDLGINKTHYSRPWLAAEILCTWKWIGGCVLDSFLPSFVSYMKNGDCGFSDSILNVLIDGALVHGSCSGLNLLQRASVDELEAVDEPFLRALLSVLSTFFQDNLWGNEKATSLFKLLVDKLYIGDNANLNCLKILPSIMNILVRPLSIGAEDRTNDLSDPYSESKLHNVTVDWLNRTVCFPSLSTWQSGEDMEDWLQLVISCFPVEVTERMQEIKPARYVFPAERAVLYELFQKQRQGASAVLNKLPLVQKLLSELMVISVAYCWEDFDEDDWKFVLHRLRFWIEAAVVMMEEVVENVNHTLANGSNDVNASLNEFENAVVISDPFPVELARNALVGFSLFCSLIGSQDKEHAGNLNHLGSEKWEIMTDRIFEGILRLFFCTAASEAIANSCCHEASSIIASSRLGHRQFWESVASCVLQSSSHARDKAMKSIEIWGLSKGAISSLYALVFSCKPLPPLQYAAFVLLSTEPGAQLAFTCDTGKVSNDGTLNNEDSFDTSSAENVHLREELSYKLEKLPPRVLEMDLVAHERVNVLVAWCLLLEHMTSLPSSSPARERIIQYVQESTSSVILDCLFQHIPLELYMGSSSRKKDAELPAAVSEAARRAIATSSVSVSVQFLWPIGPEKMASLAGAVFGLMLHHLPAYVRGWFSDIRDRSASSAIEAFTKAWCSPTLISNELSQIKKASFADENFSVSVSKSANEVVATYTKDETGMDLVIHLPPSYPLRAVDVDCTRSLGITEVKRRKWLMSLMSFVRNQNGALAEAIRIWKSNFDKEFEGVEECPICYSVIHTVNHSMPRLACKTCKHKFHSACLYKWFSTSHKSTCPLCQSPF</sequence>
<dbReference type="UniPathway" id="UPA00143"/>
<dbReference type="Pfam" id="PF13639">
    <property type="entry name" value="zf-RING_2"/>
    <property type="match status" value="1"/>
</dbReference>
<dbReference type="GO" id="GO:0061630">
    <property type="term" value="F:ubiquitin protein ligase activity"/>
    <property type="evidence" value="ECO:0000318"/>
    <property type="project" value="GO_Central"/>
</dbReference>
<dbReference type="InterPro" id="IPR013083">
    <property type="entry name" value="Znf_RING/FYVE/PHD"/>
</dbReference>
<dbReference type="InterPro" id="IPR011016">
    <property type="entry name" value="Znf_RING-CH"/>
</dbReference>
<dbReference type="Pfam" id="PF23009">
    <property type="entry name" value="UBC_like"/>
    <property type="match status" value="1"/>
</dbReference>
<organism evidence="17 18">
    <name type="scientific">Erythranthe guttata</name>
    <name type="common">Yellow monkey flower</name>
    <name type="synonym">Mimulus guttatus</name>
    <dbReference type="NCBI Taxonomy" id="4155"/>
    <lineage>
        <taxon>Eukaryota</taxon>
        <taxon>Viridiplantae</taxon>
        <taxon>Streptophyta</taxon>
        <taxon>Embryophyta</taxon>
        <taxon>Tracheophyta</taxon>
        <taxon>Spermatophyta</taxon>
        <taxon>Magnoliopsida</taxon>
        <taxon>eudicotyledons</taxon>
        <taxon>Gunneridae</taxon>
        <taxon>Pentapetalae</taxon>
        <taxon>asterids</taxon>
        <taxon>lamiids</taxon>
        <taxon>Lamiales</taxon>
        <taxon>Phrymaceae</taxon>
        <taxon>Erythranthe</taxon>
    </lineage>
</organism>
<keyword evidence="10" id="KW-0677">Repeat</keyword>
<dbReference type="GO" id="GO:0016567">
    <property type="term" value="P:protein ubiquitination"/>
    <property type="evidence" value="ECO:0007669"/>
    <property type="project" value="UniProtKB-UniPathway"/>
</dbReference>
<dbReference type="InterPro" id="IPR001841">
    <property type="entry name" value="Znf_RING"/>
</dbReference>
<evidence type="ECO:0000313" key="18">
    <source>
        <dbReference type="Proteomes" id="UP000030748"/>
    </source>
</evidence>
<dbReference type="SUPFAM" id="SSF48371">
    <property type="entry name" value="ARM repeat"/>
    <property type="match status" value="1"/>
</dbReference>
<dbReference type="Gene3D" id="1.25.10.10">
    <property type="entry name" value="Leucine-rich Repeat Variant"/>
    <property type="match status" value="1"/>
</dbReference>
<evidence type="ECO:0000256" key="10">
    <source>
        <dbReference type="ARBA" id="ARBA00022737"/>
    </source>
</evidence>
<dbReference type="Pfam" id="PF22958">
    <property type="entry name" value="Ltn1_1st"/>
    <property type="match status" value="1"/>
</dbReference>
<dbReference type="PANTHER" id="PTHR12389:SF0">
    <property type="entry name" value="E3 UBIQUITIN-PROTEIN LIGASE LISTERIN"/>
    <property type="match status" value="1"/>
</dbReference>
<dbReference type="PANTHER" id="PTHR12389">
    <property type="entry name" value="ZINC FINGER PROTEIN 294"/>
    <property type="match status" value="1"/>
</dbReference>
<evidence type="ECO:0000259" key="16">
    <source>
        <dbReference type="PROSITE" id="PS50089"/>
    </source>
</evidence>
<dbReference type="GO" id="GO:1990112">
    <property type="term" value="C:RQC complex"/>
    <property type="evidence" value="ECO:0000318"/>
    <property type="project" value="GO_Central"/>
</dbReference>
<keyword evidence="13 15" id="KW-0862">Zinc</keyword>
<proteinExistence type="inferred from homology"/>
<comment type="function">
    <text evidence="15">E3 ubiquitin-protein ligase. Component of the ribosome quality control complex (RQC), a ribosome-associated complex that mediates ubiquitination and extraction of incompletely synthesized nascent chains for proteasomal degradation.</text>
</comment>
<keyword evidence="11 14" id="KW-0863">Zinc-finger</keyword>
<dbReference type="InterPro" id="IPR016024">
    <property type="entry name" value="ARM-type_fold"/>
</dbReference>
<dbReference type="GO" id="GO:0043023">
    <property type="term" value="F:ribosomal large subunit binding"/>
    <property type="evidence" value="ECO:0000318"/>
    <property type="project" value="GO_Central"/>
</dbReference>
<dbReference type="SUPFAM" id="SSF57850">
    <property type="entry name" value="RING/U-box"/>
    <property type="match status" value="1"/>
</dbReference>
<dbReference type="PROSITE" id="PS50089">
    <property type="entry name" value="ZF_RING_2"/>
    <property type="match status" value="1"/>
</dbReference>
<keyword evidence="7" id="KW-0963">Cytoplasm</keyword>
<evidence type="ECO:0000256" key="3">
    <source>
        <dbReference type="ARBA" id="ARBA00004906"/>
    </source>
</evidence>
<dbReference type="GO" id="GO:0005829">
    <property type="term" value="C:cytosol"/>
    <property type="evidence" value="ECO:0000318"/>
    <property type="project" value="GO_Central"/>
</dbReference>
<evidence type="ECO:0000256" key="2">
    <source>
        <dbReference type="ARBA" id="ARBA00004514"/>
    </source>
</evidence>
<dbReference type="GO" id="GO:0008270">
    <property type="term" value="F:zinc ion binding"/>
    <property type="evidence" value="ECO:0007669"/>
    <property type="project" value="UniProtKB-KW"/>
</dbReference>
<evidence type="ECO:0000256" key="5">
    <source>
        <dbReference type="ARBA" id="ARBA00012483"/>
    </source>
</evidence>